<evidence type="ECO:0008006" key="3">
    <source>
        <dbReference type="Google" id="ProtNLM"/>
    </source>
</evidence>
<dbReference type="Proteomes" id="UP001470230">
    <property type="component" value="Unassembled WGS sequence"/>
</dbReference>
<keyword evidence="2" id="KW-1185">Reference proteome</keyword>
<dbReference type="EMBL" id="JAPFFF010000040">
    <property type="protein sequence ID" value="KAK8841810.1"/>
    <property type="molecule type" value="Genomic_DNA"/>
</dbReference>
<comment type="caution">
    <text evidence="1">The sequence shown here is derived from an EMBL/GenBank/DDBJ whole genome shotgun (WGS) entry which is preliminary data.</text>
</comment>
<gene>
    <name evidence="1" type="ORF">M9Y10_026759</name>
</gene>
<sequence length="213" mass="25320">MQQQVGVLCRFLRKDTVRVSFERIAKVFGKNKNRIKYQIEKYLNGPNLNGRPPLLNSQQRIILENEIERKLIAGINPTFDYITHFVHETFGKKADQDPIRHFISYYFKEKYKSVIGIGMDANRIWTPEEDIDNYYNNLERILPYIRAQFCYHVDEVSYLEREDVREVHVIVRADYQMKTCYYSIDQNSKRAIAIHCICTDAEFIPPTIIKNEE</sequence>
<protein>
    <recommendedName>
        <fullName evidence="3">Schlafen AlbA-2 domain-containing protein</fullName>
    </recommendedName>
</protein>
<accession>A0ABR2H6G4</accession>
<organism evidence="1 2">
    <name type="scientific">Tritrichomonas musculus</name>
    <dbReference type="NCBI Taxonomy" id="1915356"/>
    <lineage>
        <taxon>Eukaryota</taxon>
        <taxon>Metamonada</taxon>
        <taxon>Parabasalia</taxon>
        <taxon>Tritrichomonadida</taxon>
        <taxon>Tritrichomonadidae</taxon>
        <taxon>Tritrichomonas</taxon>
    </lineage>
</organism>
<evidence type="ECO:0000313" key="2">
    <source>
        <dbReference type="Proteomes" id="UP001470230"/>
    </source>
</evidence>
<name>A0ABR2H6G4_9EUKA</name>
<reference evidence="1 2" key="1">
    <citation type="submission" date="2024-04" db="EMBL/GenBank/DDBJ databases">
        <title>Tritrichomonas musculus Genome.</title>
        <authorList>
            <person name="Alves-Ferreira E."/>
            <person name="Grigg M."/>
            <person name="Lorenzi H."/>
            <person name="Galac M."/>
        </authorList>
    </citation>
    <scope>NUCLEOTIDE SEQUENCE [LARGE SCALE GENOMIC DNA]</scope>
    <source>
        <strain evidence="1 2">EAF2021</strain>
    </source>
</reference>
<proteinExistence type="predicted"/>
<evidence type="ECO:0000313" key="1">
    <source>
        <dbReference type="EMBL" id="KAK8841810.1"/>
    </source>
</evidence>